<dbReference type="PANTHER" id="PTHR46383:SF5">
    <property type="entry name" value="AMINOTRANSFERASE CLASS I_CLASSII DOMAIN-CONTAINING PROTEIN"/>
    <property type="match status" value="1"/>
</dbReference>
<dbReference type="InterPro" id="IPR015421">
    <property type="entry name" value="PyrdxlP-dep_Trfase_major"/>
</dbReference>
<dbReference type="ExpressionAtlas" id="B7FI04">
    <property type="expression patterns" value="differential"/>
</dbReference>
<keyword evidence="4" id="KW-0808">Transferase</keyword>
<organism evidence="7">
    <name type="scientific">Medicago truncatula</name>
    <name type="common">Barrel medic</name>
    <name type="synonym">Medicago tribuloides</name>
    <dbReference type="NCBI Taxonomy" id="3880"/>
    <lineage>
        <taxon>Eukaryota</taxon>
        <taxon>Viridiplantae</taxon>
        <taxon>Streptophyta</taxon>
        <taxon>Embryophyta</taxon>
        <taxon>Tracheophyta</taxon>
        <taxon>Spermatophyta</taxon>
        <taxon>Magnoliopsida</taxon>
        <taxon>eudicotyledons</taxon>
        <taxon>Gunneridae</taxon>
        <taxon>Pentapetalae</taxon>
        <taxon>rosids</taxon>
        <taxon>fabids</taxon>
        <taxon>Fabales</taxon>
        <taxon>Fabaceae</taxon>
        <taxon>Papilionoideae</taxon>
        <taxon>50 kb inversion clade</taxon>
        <taxon>NPAAA clade</taxon>
        <taxon>Hologalegina</taxon>
        <taxon>IRL clade</taxon>
        <taxon>Trifolieae</taxon>
        <taxon>Medicago</taxon>
    </lineage>
</organism>
<evidence type="ECO:0000256" key="2">
    <source>
        <dbReference type="ARBA" id="ARBA00007441"/>
    </source>
</evidence>
<keyword evidence="3" id="KW-0032">Aminotransferase</keyword>
<name>B7FI04_MEDTR</name>
<dbReference type="AlphaFoldDB" id="B7FI04"/>
<dbReference type="Pfam" id="PF00155">
    <property type="entry name" value="Aminotran_1_2"/>
    <property type="match status" value="1"/>
</dbReference>
<feature type="domain" description="Aminotransferase class I/classII large" evidence="6">
    <location>
        <begin position="33"/>
        <end position="267"/>
    </location>
</feature>
<reference evidence="7" key="1">
    <citation type="submission" date="2008-12" db="EMBL/GenBank/DDBJ databases">
        <title>Medicago truncatula full length cdna cloning project.</title>
        <authorList>
            <person name="Moskal W."/>
            <person name="Chan A."/>
            <person name="Cheung F."/>
            <person name="Xiao Y."/>
            <person name="Town C.D."/>
        </authorList>
    </citation>
    <scope>NUCLEOTIDE SEQUENCE</scope>
</reference>
<evidence type="ECO:0000256" key="5">
    <source>
        <dbReference type="ARBA" id="ARBA00022898"/>
    </source>
</evidence>
<sequence length="280" mass="30963">MGSYGNLAKRAVETEMPIMVKMQELLRGAKNAVSLAQGVVYWQPPKQALDKVKELVYEPSISRYGNDEGIPELRAALVKKLRNENNLHKSSVMVTAGANQAFVNLVLTLCDAGDSVVMYAPYYFNSYMSFQMTGITNILVGPGNPETLYPDADWLEKVLSESKPVPKLVTVVNPGNPTGTYIPESLLKRIANLCEKAGSWLVVGNTYEYFMFDDLKHTCVEGNHVVNIFSFSKAYGMMGWRIGYIAYPSEVEGLGSQLLKVQDNIPICASIISQHLHSTP</sequence>
<evidence type="ECO:0000259" key="6">
    <source>
        <dbReference type="Pfam" id="PF00155"/>
    </source>
</evidence>
<keyword evidence="5" id="KW-0663">Pyridoxal phosphate</keyword>
<proteinExistence type="evidence at transcript level"/>
<evidence type="ECO:0000313" key="8">
    <source>
        <dbReference type="EMBL" id="AFK48655.1"/>
    </source>
</evidence>
<evidence type="ECO:0000256" key="4">
    <source>
        <dbReference type="ARBA" id="ARBA00022679"/>
    </source>
</evidence>
<dbReference type="Gene3D" id="3.40.640.10">
    <property type="entry name" value="Type I PLP-dependent aspartate aminotransferase-like (Major domain)"/>
    <property type="match status" value="1"/>
</dbReference>
<evidence type="ECO:0000256" key="3">
    <source>
        <dbReference type="ARBA" id="ARBA00022576"/>
    </source>
</evidence>
<evidence type="ECO:0000313" key="7">
    <source>
        <dbReference type="EMBL" id="ACJ84383.1"/>
    </source>
</evidence>
<comment type="cofactor">
    <cofactor evidence="1">
        <name>pyridoxal 5'-phosphate</name>
        <dbReference type="ChEBI" id="CHEBI:597326"/>
    </cofactor>
</comment>
<dbReference type="EMBL" id="BT148861">
    <property type="protein sequence ID" value="AFK48655.1"/>
    <property type="molecule type" value="mRNA"/>
</dbReference>
<comment type="similarity">
    <text evidence="2">Belongs to the class-I pyridoxal-phosphate-dependent aminotransferase family.</text>
</comment>
<dbReference type="PROSITE" id="PS00105">
    <property type="entry name" value="AA_TRANSFER_CLASS_1"/>
    <property type="match status" value="1"/>
</dbReference>
<dbReference type="GO" id="GO:0030170">
    <property type="term" value="F:pyridoxal phosphate binding"/>
    <property type="evidence" value="ECO:0007669"/>
    <property type="project" value="InterPro"/>
</dbReference>
<dbReference type="EMBL" id="BT051721">
    <property type="protein sequence ID" value="ACJ84383.1"/>
    <property type="molecule type" value="mRNA"/>
</dbReference>
<protein>
    <recommendedName>
        <fullName evidence="6">Aminotransferase class I/classII large domain-containing protein</fullName>
    </recommendedName>
</protein>
<dbReference type="GO" id="GO:0008483">
    <property type="term" value="F:transaminase activity"/>
    <property type="evidence" value="ECO:0007669"/>
    <property type="project" value="UniProtKB-KW"/>
</dbReference>
<dbReference type="SUPFAM" id="SSF53383">
    <property type="entry name" value="PLP-dependent transferases"/>
    <property type="match status" value="1"/>
</dbReference>
<dbReference type="InterPro" id="IPR015424">
    <property type="entry name" value="PyrdxlP-dep_Trfase"/>
</dbReference>
<dbReference type="PANTHER" id="PTHR46383">
    <property type="entry name" value="ASPARTATE AMINOTRANSFERASE"/>
    <property type="match status" value="1"/>
</dbReference>
<accession>B7FI04</accession>
<dbReference type="CDD" id="cd00609">
    <property type="entry name" value="AAT_like"/>
    <property type="match status" value="1"/>
</dbReference>
<evidence type="ECO:0000256" key="1">
    <source>
        <dbReference type="ARBA" id="ARBA00001933"/>
    </source>
</evidence>
<dbReference type="GO" id="GO:0006520">
    <property type="term" value="P:amino acid metabolic process"/>
    <property type="evidence" value="ECO:0007669"/>
    <property type="project" value="InterPro"/>
</dbReference>
<dbReference type="InterPro" id="IPR004839">
    <property type="entry name" value="Aminotransferase_I/II_large"/>
</dbReference>
<dbReference type="InterPro" id="IPR004838">
    <property type="entry name" value="NHTrfase_class1_PyrdxlP-BS"/>
</dbReference>
<reference evidence="8" key="2">
    <citation type="submission" date="2012-05" db="EMBL/GenBank/DDBJ databases">
        <authorList>
            <person name="Krishnakumar V."/>
            <person name="Cheung F."/>
            <person name="Xiao Y."/>
            <person name="Chan A."/>
            <person name="Moskal W.A."/>
            <person name="Town C.D."/>
        </authorList>
    </citation>
    <scope>NUCLEOTIDE SEQUENCE</scope>
</reference>
<dbReference type="InterPro" id="IPR050596">
    <property type="entry name" value="AspAT/PAT-like"/>
</dbReference>